<organism evidence="1">
    <name type="scientific">Myxococcus xanthus</name>
    <dbReference type="NCBI Taxonomy" id="34"/>
    <lineage>
        <taxon>Bacteria</taxon>
        <taxon>Pseudomonadati</taxon>
        <taxon>Myxococcota</taxon>
        <taxon>Myxococcia</taxon>
        <taxon>Myxococcales</taxon>
        <taxon>Cystobacterineae</taxon>
        <taxon>Myxococcaceae</taxon>
        <taxon>Myxococcus</taxon>
    </lineage>
</organism>
<sequence length="111" mass="12265">MAGRWLVYALGGGMGHLTRASALARAASRRGHAVVLLTNSPSRAGSHWRTCWALVSRCSGSTPRWDARPWAKWWSSAWRTCARTCSSWTPFPGGSEASWRRCCLPCARARC</sequence>
<proteinExistence type="predicted"/>
<name>Q93ND4_MYXXA</name>
<evidence type="ECO:0000313" key="1">
    <source>
        <dbReference type="EMBL" id="AAK64436.1"/>
    </source>
</evidence>
<dbReference type="AlphaFoldDB" id="Q93ND4"/>
<accession>Q93ND4</accession>
<reference evidence="1" key="1">
    <citation type="journal article" date="2005" name="Mol. Microbiol.">
        <title>Modulating factors for the Pkn4 kinase cascade in regulating 6-phosphofructokinase in Myxococcus xanthus.</title>
        <authorList>
            <person name="Nariya H."/>
            <person name="Inouye S."/>
        </authorList>
    </citation>
    <scope>NUCLEOTIDE SEQUENCE</scope>
    <source>
        <strain evidence="1">DZF1</strain>
    </source>
</reference>
<dbReference type="EMBL" id="AF377338">
    <property type="protein sequence ID" value="AAK64436.1"/>
    <property type="molecule type" value="Genomic_DNA"/>
</dbReference>
<protein>
    <submittedName>
        <fullName evidence="1">Uncharacterized protein</fullName>
    </submittedName>
</protein>